<sequence length="84" mass="8865">MDVDSATPHIFTEANVKKRSRGNKPESASGVAETAVGINSDVSASATADVSRLELMLARGPGFEMSLRASNRMKSARTQSILKG</sequence>
<evidence type="ECO:0000256" key="1">
    <source>
        <dbReference type="SAM" id="MobiDB-lite"/>
    </source>
</evidence>
<organism evidence="2 3">
    <name type="scientific">Cladophialophora bantiana (strain ATCC 10958 / CBS 173.52 / CDC B-1940 / NIH 8579)</name>
    <name type="common">Xylohypha bantiana</name>
    <dbReference type="NCBI Taxonomy" id="1442370"/>
    <lineage>
        <taxon>Eukaryota</taxon>
        <taxon>Fungi</taxon>
        <taxon>Dikarya</taxon>
        <taxon>Ascomycota</taxon>
        <taxon>Pezizomycotina</taxon>
        <taxon>Eurotiomycetes</taxon>
        <taxon>Chaetothyriomycetidae</taxon>
        <taxon>Chaetothyriales</taxon>
        <taxon>Herpotrichiellaceae</taxon>
        <taxon>Cladophialophora</taxon>
    </lineage>
</organism>
<dbReference type="EMBL" id="KN846986">
    <property type="protein sequence ID" value="KIW94198.1"/>
    <property type="molecule type" value="Genomic_DNA"/>
</dbReference>
<dbReference type="Proteomes" id="UP000053789">
    <property type="component" value="Unassembled WGS sequence"/>
</dbReference>
<protein>
    <submittedName>
        <fullName evidence="2">Uncharacterized protein</fullName>
    </submittedName>
</protein>
<evidence type="ECO:0000313" key="2">
    <source>
        <dbReference type="EMBL" id="KIW94198.1"/>
    </source>
</evidence>
<name>A0A0D2HLL3_CLAB1</name>
<dbReference type="AlphaFoldDB" id="A0A0D2HLL3"/>
<dbReference type="GeneID" id="27698442"/>
<dbReference type="HOGENOM" id="CLU_2527265_0_0_1"/>
<dbReference type="RefSeq" id="XP_016620867.1">
    <property type="nucleotide sequence ID" value="XM_016763254.1"/>
</dbReference>
<proteinExistence type="predicted"/>
<keyword evidence="3" id="KW-1185">Reference proteome</keyword>
<feature type="region of interest" description="Disordered" evidence="1">
    <location>
        <begin position="1"/>
        <end position="33"/>
    </location>
</feature>
<evidence type="ECO:0000313" key="3">
    <source>
        <dbReference type="Proteomes" id="UP000053789"/>
    </source>
</evidence>
<reference evidence="2" key="1">
    <citation type="submission" date="2015-01" db="EMBL/GenBank/DDBJ databases">
        <title>The Genome Sequence of Cladophialophora bantiana CBS 173.52.</title>
        <authorList>
            <consortium name="The Broad Institute Genomics Platform"/>
            <person name="Cuomo C."/>
            <person name="de Hoog S."/>
            <person name="Gorbushina A."/>
            <person name="Stielow B."/>
            <person name="Teixiera M."/>
            <person name="Abouelleil A."/>
            <person name="Chapman S.B."/>
            <person name="Priest M."/>
            <person name="Young S.K."/>
            <person name="Wortman J."/>
            <person name="Nusbaum C."/>
            <person name="Birren B."/>
        </authorList>
    </citation>
    <scope>NUCLEOTIDE SEQUENCE [LARGE SCALE GENOMIC DNA]</scope>
    <source>
        <strain evidence="2">CBS 173.52</strain>
    </source>
</reference>
<accession>A0A0D2HLL3</accession>
<dbReference type="VEuPathDB" id="FungiDB:Z519_05514"/>
<gene>
    <name evidence="2" type="ORF">Z519_05514</name>
</gene>